<dbReference type="Gene3D" id="3.80.10.10">
    <property type="entry name" value="Ribonuclease Inhibitor"/>
    <property type="match status" value="1"/>
</dbReference>
<evidence type="ECO:0000313" key="7">
    <source>
        <dbReference type="Proteomes" id="UP000501690"/>
    </source>
</evidence>
<dbReference type="Pfam" id="PF18052">
    <property type="entry name" value="Rx_N"/>
    <property type="match status" value="1"/>
</dbReference>
<evidence type="ECO:0000313" key="6">
    <source>
        <dbReference type="EMBL" id="QCD90892.1"/>
    </source>
</evidence>
<dbReference type="InterPro" id="IPR038005">
    <property type="entry name" value="RX-like_CC"/>
</dbReference>
<keyword evidence="3" id="KW-0611">Plant defense</keyword>
<evidence type="ECO:0000256" key="2">
    <source>
        <dbReference type="ARBA" id="ARBA00022741"/>
    </source>
</evidence>
<keyword evidence="1" id="KW-0677">Repeat</keyword>
<dbReference type="GO" id="GO:0006952">
    <property type="term" value="P:defense response"/>
    <property type="evidence" value="ECO:0007669"/>
    <property type="project" value="UniProtKB-KW"/>
</dbReference>
<evidence type="ECO:0000256" key="1">
    <source>
        <dbReference type="ARBA" id="ARBA00022737"/>
    </source>
</evidence>
<proteinExistence type="predicted"/>
<keyword evidence="7" id="KW-1185">Reference proteome</keyword>
<dbReference type="InterPro" id="IPR032675">
    <property type="entry name" value="LRR_dom_sf"/>
</dbReference>
<evidence type="ECO:0000256" key="3">
    <source>
        <dbReference type="ARBA" id="ARBA00022821"/>
    </source>
</evidence>
<dbReference type="GO" id="GO:0000166">
    <property type="term" value="F:nucleotide binding"/>
    <property type="evidence" value="ECO:0007669"/>
    <property type="project" value="UniProtKB-KW"/>
</dbReference>
<accession>A0A4D6LPQ8</accession>
<dbReference type="Pfam" id="PF25019">
    <property type="entry name" value="LRR_R13L1-DRL21"/>
    <property type="match status" value="1"/>
</dbReference>
<name>A0A4D6LPQ8_VIGUN</name>
<dbReference type="SUPFAM" id="SSF52058">
    <property type="entry name" value="L domain-like"/>
    <property type="match status" value="1"/>
</dbReference>
<organism evidence="6 7">
    <name type="scientific">Vigna unguiculata</name>
    <name type="common">Cowpea</name>
    <dbReference type="NCBI Taxonomy" id="3917"/>
    <lineage>
        <taxon>Eukaryota</taxon>
        <taxon>Viridiplantae</taxon>
        <taxon>Streptophyta</taxon>
        <taxon>Embryophyta</taxon>
        <taxon>Tracheophyta</taxon>
        <taxon>Spermatophyta</taxon>
        <taxon>Magnoliopsida</taxon>
        <taxon>eudicotyledons</taxon>
        <taxon>Gunneridae</taxon>
        <taxon>Pentapetalae</taxon>
        <taxon>rosids</taxon>
        <taxon>fabids</taxon>
        <taxon>Fabales</taxon>
        <taxon>Fabaceae</taxon>
        <taxon>Papilionoideae</taxon>
        <taxon>50 kb inversion clade</taxon>
        <taxon>NPAAA clade</taxon>
        <taxon>indigoferoid/millettioid clade</taxon>
        <taxon>Phaseoleae</taxon>
        <taxon>Vigna</taxon>
    </lineage>
</organism>
<dbReference type="InterPro" id="IPR041118">
    <property type="entry name" value="Rx_N"/>
</dbReference>
<dbReference type="EMBL" id="CP039348">
    <property type="protein sequence ID" value="QCD90892.1"/>
    <property type="molecule type" value="Genomic_DNA"/>
</dbReference>
<dbReference type="PANTHER" id="PTHR47186:SF18">
    <property type="entry name" value="RX N-TERMINAL DOMAIN-CONTAINING PROTEIN"/>
    <property type="match status" value="1"/>
</dbReference>
<keyword evidence="2" id="KW-0547">Nucleotide-binding</keyword>
<dbReference type="AlphaFoldDB" id="A0A4D6LPQ8"/>
<gene>
    <name evidence="6" type="ORF">DEO72_LG4g1853</name>
</gene>
<dbReference type="CDD" id="cd14798">
    <property type="entry name" value="RX-CC_like"/>
    <property type="match status" value="1"/>
</dbReference>
<evidence type="ECO:0000259" key="4">
    <source>
        <dbReference type="Pfam" id="PF18052"/>
    </source>
</evidence>
<dbReference type="Proteomes" id="UP000501690">
    <property type="component" value="Linkage Group LG4"/>
</dbReference>
<protein>
    <submittedName>
        <fullName evidence="6">Disease resistance protein RPM1</fullName>
    </submittedName>
</protein>
<evidence type="ECO:0000259" key="5">
    <source>
        <dbReference type="Pfam" id="PF25019"/>
    </source>
</evidence>
<dbReference type="InterPro" id="IPR056789">
    <property type="entry name" value="LRR_R13L1-DRL21"/>
</dbReference>
<feature type="domain" description="R13L1/DRL21-like LRR repeat region" evidence="5">
    <location>
        <begin position="316"/>
        <end position="443"/>
    </location>
</feature>
<dbReference type="PANTHER" id="PTHR47186">
    <property type="entry name" value="LEUCINE-RICH REPEAT-CONTAINING PROTEIN 57"/>
    <property type="match status" value="1"/>
</dbReference>
<feature type="domain" description="Disease resistance N-terminal" evidence="4">
    <location>
        <begin position="6"/>
        <end position="91"/>
    </location>
</feature>
<dbReference type="Gene3D" id="1.20.5.4130">
    <property type="match status" value="1"/>
</dbReference>
<reference evidence="6 7" key="1">
    <citation type="submission" date="2019-04" db="EMBL/GenBank/DDBJ databases">
        <title>An improved genome assembly and genetic linkage map for asparagus bean, Vigna unguiculata ssp. sesquipedialis.</title>
        <authorList>
            <person name="Xia Q."/>
            <person name="Zhang R."/>
            <person name="Dong Y."/>
        </authorList>
    </citation>
    <scope>NUCLEOTIDE SEQUENCE [LARGE SCALE GENOMIC DNA]</scope>
    <source>
        <tissue evidence="6">Leaf</tissue>
    </source>
</reference>
<sequence>MAEALLGIVIENLQSLCRDQFSSFLGVDQQTQKLSSNLTAIRAVFRDAERKQIKNHAVKDWLQKLTDAAYVLDDILDECSIHSTKMHSVDGHTSRLSRLHPKDILFRFHIGKRMKDITQRSFFQEAKFDEFGMIISFKMHDLFHDLAQFVMGEECVVIETGRFTELSARVHHLRLLNNDVPVYMSAFKKVESMRTILNYGCFSQLPSNHGVRALCTKSFPRIPLNDLVHLRYLSMRGRLGASVLNSICGLPKLQILKLKSCTDVELPKKLTQLQDLRHVLIDDCASIAEMPPNISKLRHLRTLSIFVVGSKPGCGLAELHSLKLGGALRIRGLNNVPSEWDAKQANLMSKKELNHLHLSWSSSTNSKSSNVSVERVLEALEPPSTLKSFHMNGYEGRQLSSWMRSPVTLRELVEVKLFRCYNCEELPPLGKLPHMKRLEVSGMKNVKCIDGETYDGVEKAFPSLEELILENLPKLERLLRDEGVEMLPRLSQLTIKKVSNFKFPRLPSVEKLYVESIDEVGFFMEGVVGNTPCLKTLNITSIKGVKTLPDQFGTLDALEDLCTKVTFTSMKGGSKDRVKRAYPVSAKQLIRY</sequence>